<evidence type="ECO:0000256" key="1">
    <source>
        <dbReference type="ARBA" id="ARBA00001198"/>
    </source>
</evidence>
<protein>
    <recommendedName>
        <fullName evidence="16">Sulfhydryl oxidase</fullName>
        <ecNumber evidence="16">1.8.3.2</ecNumber>
    </recommendedName>
</protein>
<dbReference type="PANTHER" id="PTHR32194">
    <property type="entry name" value="METALLOPROTEASE TLDD"/>
    <property type="match status" value="1"/>
</dbReference>
<dbReference type="SUPFAM" id="SSF56235">
    <property type="entry name" value="N-terminal nucleophile aminohydrolases (Ntn hydrolases)"/>
    <property type="match status" value="1"/>
</dbReference>
<evidence type="ECO:0000256" key="8">
    <source>
        <dbReference type="ARBA" id="ARBA00022801"/>
    </source>
</evidence>
<dbReference type="SUPFAM" id="SSF69000">
    <property type="entry name" value="FAD-dependent thiol oxidase"/>
    <property type="match status" value="1"/>
</dbReference>
<evidence type="ECO:0000256" key="12">
    <source>
        <dbReference type="ARBA" id="ARBA00023145"/>
    </source>
</evidence>
<evidence type="ECO:0000256" key="13">
    <source>
        <dbReference type="ARBA" id="ARBA00023157"/>
    </source>
</evidence>
<keyword evidence="6" id="KW-0645">Protease</keyword>
<comment type="subunit">
    <text evidence="15">The 26S proteasome consists of a 20S proteasome core and two 19S regulatory subunits. The 20S proteasome core is composed of 28 subunits that are arranged in four stacked rings, resulting in a barrel-shaped structure. The two end rings are each formed by seven alpha subunits, and the two central rings are each formed by seven beta subunits. The catalytic chamber with the active sites is on the inside of the barrel.</text>
</comment>
<keyword evidence="11 16" id="KW-0560">Oxidoreductase</keyword>
<dbReference type="Gene3D" id="1.20.120.310">
    <property type="entry name" value="ERV/ALR sulfhydryl oxidase domain"/>
    <property type="match status" value="1"/>
</dbReference>
<keyword evidence="10" id="KW-0647">Proteasome</keyword>
<keyword evidence="14" id="KW-0539">Nucleus</keyword>
<dbReference type="CDD" id="cd03762">
    <property type="entry name" value="proteasome_beta_type_6"/>
    <property type="match status" value="1"/>
</dbReference>
<keyword evidence="9 16" id="KW-0274">FAD</keyword>
<dbReference type="GO" id="GO:0005737">
    <property type="term" value="C:cytoplasm"/>
    <property type="evidence" value="ECO:0007669"/>
    <property type="project" value="UniProtKB-ARBA"/>
</dbReference>
<dbReference type="InterPro" id="IPR000243">
    <property type="entry name" value="Pept_T1A_subB"/>
</dbReference>
<evidence type="ECO:0000256" key="16">
    <source>
        <dbReference type="RuleBase" id="RU371123"/>
    </source>
</evidence>
<comment type="catalytic activity">
    <reaction evidence="1">
        <text>Cleavage of peptide bonds with very broad specificity.</text>
        <dbReference type="EC" id="3.4.25.1"/>
    </reaction>
</comment>
<reference evidence="19 20" key="1">
    <citation type="submission" date="2015-05" db="EMBL/GenBank/DDBJ databases">
        <authorList>
            <person name="Wang D.B."/>
            <person name="Wang M."/>
        </authorList>
    </citation>
    <scope>NUCLEOTIDE SEQUENCE [LARGE SCALE GENOMIC DNA]</scope>
    <source>
        <strain evidence="19">VL1</strain>
    </source>
</reference>
<organism evidence="19 20">
    <name type="scientific">Verticillium longisporum</name>
    <name type="common">Verticillium dahliae var. longisporum</name>
    <dbReference type="NCBI Taxonomy" id="100787"/>
    <lineage>
        <taxon>Eukaryota</taxon>
        <taxon>Fungi</taxon>
        <taxon>Dikarya</taxon>
        <taxon>Ascomycota</taxon>
        <taxon>Pezizomycotina</taxon>
        <taxon>Sordariomycetes</taxon>
        <taxon>Hypocreomycetidae</taxon>
        <taxon>Glomerellales</taxon>
        <taxon>Plectosphaerellaceae</taxon>
        <taxon>Verticillium</taxon>
    </lineage>
</organism>
<evidence type="ECO:0000256" key="11">
    <source>
        <dbReference type="ARBA" id="ARBA00023002"/>
    </source>
</evidence>
<evidence type="ECO:0000256" key="17">
    <source>
        <dbReference type="SAM" id="MobiDB-lite"/>
    </source>
</evidence>
<proteinExistence type="predicted"/>
<dbReference type="PROSITE" id="PS51324">
    <property type="entry name" value="ERV_ALR"/>
    <property type="match status" value="1"/>
</dbReference>
<name>A0A0G4LS68_VERLO</name>
<evidence type="ECO:0000256" key="14">
    <source>
        <dbReference type="ARBA" id="ARBA00023242"/>
    </source>
</evidence>
<dbReference type="GO" id="GO:0051603">
    <property type="term" value="P:proteolysis involved in protein catabolic process"/>
    <property type="evidence" value="ECO:0007669"/>
    <property type="project" value="InterPro"/>
</dbReference>
<dbReference type="FunFam" id="1.20.120.310:FF:000002">
    <property type="entry name" value="Sulfhydryl oxidase"/>
    <property type="match status" value="1"/>
</dbReference>
<comment type="cofactor">
    <cofactor evidence="2 16">
        <name>FAD</name>
        <dbReference type="ChEBI" id="CHEBI:57692"/>
    </cofactor>
</comment>
<dbReference type="PROSITE" id="PS00854">
    <property type="entry name" value="PROTEASOME_BETA_1"/>
    <property type="match status" value="1"/>
</dbReference>
<keyword evidence="8" id="KW-0378">Hydrolase</keyword>
<evidence type="ECO:0000256" key="9">
    <source>
        <dbReference type="ARBA" id="ARBA00022827"/>
    </source>
</evidence>
<feature type="compositionally biased region" description="Low complexity" evidence="17">
    <location>
        <begin position="220"/>
        <end position="231"/>
    </location>
</feature>
<dbReference type="Pfam" id="PF00227">
    <property type="entry name" value="Proteasome"/>
    <property type="match status" value="1"/>
</dbReference>
<comment type="subcellular location">
    <subcellularLocation>
        <location evidence="3">Nucleus</location>
    </subcellularLocation>
</comment>
<feature type="region of interest" description="Disordered" evidence="17">
    <location>
        <begin position="212"/>
        <end position="256"/>
    </location>
</feature>
<dbReference type="AlphaFoldDB" id="A0A0G4LS68"/>
<evidence type="ECO:0000256" key="6">
    <source>
        <dbReference type="ARBA" id="ARBA00022670"/>
    </source>
</evidence>
<dbReference type="GO" id="GO:0019774">
    <property type="term" value="C:proteasome core complex, beta-subunit complex"/>
    <property type="evidence" value="ECO:0007669"/>
    <property type="project" value="UniProtKB-ARBA"/>
</dbReference>
<dbReference type="GO" id="GO:0005634">
    <property type="term" value="C:nucleus"/>
    <property type="evidence" value="ECO:0007669"/>
    <property type="project" value="UniProtKB-SubCell"/>
</dbReference>
<dbReference type="EMBL" id="CVQH01017780">
    <property type="protein sequence ID" value="CRK24858.1"/>
    <property type="molecule type" value="Genomic_DNA"/>
</dbReference>
<feature type="domain" description="ERV/ALR sulfhydryl oxidase" evidence="18">
    <location>
        <begin position="73"/>
        <end position="173"/>
    </location>
</feature>
<dbReference type="InterPro" id="IPR036774">
    <property type="entry name" value="ERV/ALR_sulphydryl_oxid_sf"/>
</dbReference>
<keyword evidence="13" id="KW-1015">Disulfide bond</keyword>
<dbReference type="EC" id="1.8.3.2" evidence="16"/>
<keyword evidence="4" id="KW-0963">Cytoplasm</keyword>
<dbReference type="STRING" id="100787.A0A0G4LS68"/>
<dbReference type="PROSITE" id="PS51476">
    <property type="entry name" value="PROTEASOME_BETA_2"/>
    <property type="match status" value="1"/>
</dbReference>
<evidence type="ECO:0000313" key="20">
    <source>
        <dbReference type="Proteomes" id="UP000044602"/>
    </source>
</evidence>
<dbReference type="Gene3D" id="3.60.20.10">
    <property type="entry name" value="Glutamine Phosphoribosylpyrophosphate, subunit 1, domain 1"/>
    <property type="match status" value="1"/>
</dbReference>
<keyword evidence="7" id="KW-0888">Threonine protease</keyword>
<dbReference type="PANTHER" id="PTHR32194:SF0">
    <property type="entry name" value="ATP-DEPENDENT PROTEASE SUBUNIT HSLV"/>
    <property type="match status" value="1"/>
</dbReference>
<dbReference type="Pfam" id="PF04777">
    <property type="entry name" value="Evr1_Alr"/>
    <property type="match status" value="1"/>
</dbReference>
<feature type="non-terminal residue" evidence="19">
    <location>
        <position position="443"/>
    </location>
</feature>
<evidence type="ECO:0000256" key="5">
    <source>
        <dbReference type="ARBA" id="ARBA00022630"/>
    </source>
</evidence>
<dbReference type="GO" id="GO:0016972">
    <property type="term" value="F:thiol oxidase activity"/>
    <property type="evidence" value="ECO:0007669"/>
    <property type="project" value="UniProtKB-EC"/>
</dbReference>
<dbReference type="GO" id="GO:0004298">
    <property type="term" value="F:threonine-type endopeptidase activity"/>
    <property type="evidence" value="ECO:0007669"/>
    <property type="project" value="UniProtKB-KW"/>
</dbReference>
<keyword evidence="12" id="KW-0865">Zymogen</keyword>
<dbReference type="InterPro" id="IPR017905">
    <property type="entry name" value="ERV/ALR_sulphydryl_oxidase"/>
</dbReference>
<dbReference type="InterPro" id="IPR016050">
    <property type="entry name" value="Proteasome_bsu_CS"/>
</dbReference>
<evidence type="ECO:0000256" key="15">
    <source>
        <dbReference type="ARBA" id="ARBA00026071"/>
    </source>
</evidence>
<dbReference type="Proteomes" id="UP000044602">
    <property type="component" value="Unassembled WGS sequence"/>
</dbReference>
<dbReference type="InterPro" id="IPR023333">
    <property type="entry name" value="Proteasome_suB-type"/>
</dbReference>
<evidence type="ECO:0000256" key="10">
    <source>
        <dbReference type="ARBA" id="ARBA00022942"/>
    </source>
</evidence>
<dbReference type="FunFam" id="3.60.20.10:FF:000010">
    <property type="entry name" value="Proteasome subunit beta type-1"/>
    <property type="match status" value="1"/>
</dbReference>
<keyword evidence="20" id="KW-1185">Reference proteome</keyword>
<accession>A0A0G4LS68</accession>
<dbReference type="InterPro" id="IPR001353">
    <property type="entry name" value="Proteasome_sua/b"/>
</dbReference>
<evidence type="ECO:0000256" key="4">
    <source>
        <dbReference type="ARBA" id="ARBA00022490"/>
    </source>
</evidence>
<keyword evidence="5 16" id="KW-0285">Flavoprotein</keyword>
<evidence type="ECO:0000313" key="19">
    <source>
        <dbReference type="EMBL" id="CRK24858.1"/>
    </source>
</evidence>
<comment type="catalytic activity">
    <reaction evidence="16">
        <text>2 R'C(R)SH + O2 = R'C(R)S-S(R)CR' + H2O2</text>
        <dbReference type="Rhea" id="RHEA:17357"/>
        <dbReference type="ChEBI" id="CHEBI:15379"/>
        <dbReference type="ChEBI" id="CHEBI:16240"/>
        <dbReference type="ChEBI" id="CHEBI:16520"/>
        <dbReference type="ChEBI" id="CHEBI:17412"/>
        <dbReference type="EC" id="1.8.3.2"/>
    </reaction>
</comment>
<evidence type="ECO:0000256" key="7">
    <source>
        <dbReference type="ARBA" id="ARBA00022698"/>
    </source>
</evidence>
<dbReference type="InterPro" id="IPR029055">
    <property type="entry name" value="Ntn_hydrolases_N"/>
</dbReference>
<evidence type="ECO:0000259" key="18">
    <source>
        <dbReference type="PROSITE" id="PS51324"/>
    </source>
</evidence>
<evidence type="ECO:0000256" key="2">
    <source>
        <dbReference type="ARBA" id="ARBA00001974"/>
    </source>
</evidence>
<dbReference type="PRINTS" id="PR00141">
    <property type="entry name" value="PROTEASOME"/>
</dbReference>
<gene>
    <name evidence="19" type="ORF">BN1708_014050</name>
</gene>
<evidence type="ECO:0000256" key="3">
    <source>
        <dbReference type="ARBA" id="ARBA00004123"/>
    </source>
</evidence>
<sequence length="443" mass="48274">MARRQHLSAIVVLAIVAFFSVSYLFSSGISDGTSSQSAPAPLTKDSTSAAAFDIGAIDSNILVGGSIAPKLENATAKAELGRASWKFLHTMMGRFPDKPTPEESLTLKTFITLFSRLYPCGECASHFQKLIAKYPPQVSSRTAAAGWLCFVHNEVNTRLEKDLFDCANIGDFYDCGCGDEDKKKKEGGEGVELRGDDSKAYWRQLHVTPNAAQRRKANASELPELPSSSSSLPPPRRNPHQTRNTYISKTRDSPTMDFTTTGALNEDGIHVDMDRLKKGEVNMAVTFKDGVILGADSRTTTGAYIANRVTDKLTRVHDTIWCCRSGSAADTQAVADIVQYQLGMYAMRNGKPPMTQTAASIFQEICYSNKDRLSAGLIIAGWDERHGGQVYSIPLGGSLHKQSYAIGGSGSTYIYGYCDANWQESMEEQEAVAFVKGALREAI</sequence>